<gene>
    <name evidence="3" type="ORF">FJTKL_02307</name>
</gene>
<dbReference type="Pfam" id="PF24883">
    <property type="entry name" value="NPHP3_N"/>
    <property type="match status" value="1"/>
</dbReference>
<dbReference type="Proteomes" id="UP001600888">
    <property type="component" value="Unassembled WGS sequence"/>
</dbReference>
<dbReference type="InterPro" id="IPR056884">
    <property type="entry name" value="NPHP3-like_N"/>
</dbReference>
<protein>
    <recommendedName>
        <fullName evidence="2">Nephrocystin 3-like N-terminal domain-containing protein</fullName>
    </recommendedName>
</protein>
<sequence>MKRRLRISKVSLPRLGKISWLYLIIFSQEIRAHEMARYTRVLQDALLESSSTTEKQWDAEEAPTSLASYNFRLSLKDHWDNNGVLGHLLEWSHGSGHDPGLWISGSSGNQDPWVTELSIDIAQALRPQLETVIYVFCSDLAQTSSTLTPAGLMGILVGQLLQIYPELAYNDAVYYNASRLRNATTFKAMWRIFERLTTDISDVFIVIDRIEECTVDDDAKLKVDFLPALSGLLRQTHGARAIITSIYKLPEGNSLEGIYIDTAHPKARSE</sequence>
<name>A0ABR4F3M7_9PEZI</name>
<keyword evidence="4" id="KW-1185">Reference proteome</keyword>
<keyword evidence="1" id="KW-0677">Repeat</keyword>
<feature type="domain" description="Nephrocystin 3-like N-terminal" evidence="2">
    <location>
        <begin position="89"/>
        <end position="245"/>
    </location>
</feature>
<evidence type="ECO:0000313" key="3">
    <source>
        <dbReference type="EMBL" id="KAL2289296.1"/>
    </source>
</evidence>
<dbReference type="EMBL" id="JBAWTH010000013">
    <property type="protein sequence ID" value="KAL2289296.1"/>
    <property type="molecule type" value="Genomic_DNA"/>
</dbReference>
<proteinExistence type="predicted"/>
<comment type="caution">
    <text evidence="3">The sequence shown here is derived from an EMBL/GenBank/DDBJ whole genome shotgun (WGS) entry which is preliminary data.</text>
</comment>
<evidence type="ECO:0000259" key="2">
    <source>
        <dbReference type="Pfam" id="PF24883"/>
    </source>
</evidence>
<evidence type="ECO:0000256" key="1">
    <source>
        <dbReference type="ARBA" id="ARBA00022737"/>
    </source>
</evidence>
<evidence type="ECO:0000313" key="4">
    <source>
        <dbReference type="Proteomes" id="UP001600888"/>
    </source>
</evidence>
<reference evidence="3 4" key="1">
    <citation type="submission" date="2024-03" db="EMBL/GenBank/DDBJ databases">
        <title>A high-quality draft genome sequence of Diaporthe vaccinii, a causative agent of upright dieback and viscid rot disease in cranberry plants.</title>
        <authorList>
            <person name="Sarrasin M."/>
            <person name="Lang B.F."/>
            <person name="Burger G."/>
        </authorList>
    </citation>
    <scope>NUCLEOTIDE SEQUENCE [LARGE SCALE GENOMIC DNA]</scope>
    <source>
        <strain evidence="3 4">IS7</strain>
    </source>
</reference>
<accession>A0ABR4F3M7</accession>
<organism evidence="3 4">
    <name type="scientific">Diaporthe vaccinii</name>
    <dbReference type="NCBI Taxonomy" id="105482"/>
    <lineage>
        <taxon>Eukaryota</taxon>
        <taxon>Fungi</taxon>
        <taxon>Dikarya</taxon>
        <taxon>Ascomycota</taxon>
        <taxon>Pezizomycotina</taxon>
        <taxon>Sordariomycetes</taxon>
        <taxon>Sordariomycetidae</taxon>
        <taxon>Diaporthales</taxon>
        <taxon>Diaporthaceae</taxon>
        <taxon>Diaporthe</taxon>
        <taxon>Diaporthe eres species complex</taxon>
    </lineage>
</organism>